<comment type="subcellular location">
    <subcellularLocation>
        <location evidence="1">Membrane</location>
        <topology evidence="1">Lipid-anchor</topology>
    </subcellularLocation>
</comment>
<dbReference type="InterPro" id="IPR008844">
    <property type="entry name" value="Spore_GerAC-like"/>
</dbReference>
<evidence type="ECO:0000256" key="4">
    <source>
        <dbReference type="ARBA" id="ARBA00022729"/>
    </source>
</evidence>
<proteinExistence type="inferred from homology"/>
<evidence type="ECO:0000256" key="8">
    <source>
        <dbReference type="SAM" id="SignalP"/>
    </source>
</evidence>
<evidence type="ECO:0000256" key="6">
    <source>
        <dbReference type="ARBA" id="ARBA00023139"/>
    </source>
</evidence>
<comment type="caution">
    <text evidence="11">The sequence shown here is derived from an EMBL/GenBank/DDBJ whole genome shotgun (WGS) entry which is preliminary data.</text>
</comment>
<evidence type="ECO:0000259" key="9">
    <source>
        <dbReference type="Pfam" id="PF05504"/>
    </source>
</evidence>
<dbReference type="EMBL" id="BMBA01000001">
    <property type="protein sequence ID" value="GFZ29847.1"/>
    <property type="molecule type" value="Genomic_DNA"/>
</dbReference>
<keyword evidence="4 8" id="KW-0732">Signal</keyword>
<evidence type="ECO:0000256" key="2">
    <source>
        <dbReference type="ARBA" id="ARBA00007886"/>
    </source>
</evidence>
<dbReference type="InterPro" id="IPR038501">
    <property type="entry name" value="Spore_GerAC_C_sf"/>
</dbReference>
<dbReference type="PROSITE" id="PS51257">
    <property type="entry name" value="PROKAR_LIPOPROTEIN"/>
    <property type="match status" value="1"/>
</dbReference>
<dbReference type="Pfam" id="PF05504">
    <property type="entry name" value="Spore_GerAC"/>
    <property type="match status" value="1"/>
</dbReference>
<dbReference type="Gene3D" id="3.30.300.210">
    <property type="entry name" value="Nutrient germinant receptor protein C, domain 3"/>
    <property type="match status" value="1"/>
</dbReference>
<keyword evidence="7" id="KW-0449">Lipoprotein</keyword>
<sequence length="397" mass="44532">MKARNKFVLVNALIFMCSTILTGCIDKTELNEIALVIGIGIDKDKDGESLLVTLELTNPNTNKESQDSPGKANSSILETSKGKNLSDALQNFTQISTLAIDFTHIQVIVMSKSLCVEGIDGVIDYVSRDRQFRNLNWILMAEDSARDVLKTKIPSDDITSLGLSNMMNKLRKNGSILPVDLNRFIIGFKSQVRASLAPVVRVEKTEDEPKGRIKIEKTAVFKNDRLVGVLTTEESKYLAWFHRRIKGNLVVSPIKSASKNENIVVQIFKEDTKINTNIKDDGVSFEIKCIATAEIKELTNLKLNSAVINRIETNTEQILEVQLSELINKCQTNLNADIIGFAEIIYNNNPEKWGSMKENWDEIFPNTKYKVSFDVTLKKLGMIKDSPIENEEEGKSQ</sequence>
<keyword evidence="12" id="KW-1185">Reference proteome</keyword>
<keyword evidence="3" id="KW-0309">Germination</keyword>
<keyword evidence="6" id="KW-0564">Palmitate</keyword>
<feature type="signal peptide" evidence="8">
    <location>
        <begin position="1"/>
        <end position="23"/>
    </location>
</feature>
<evidence type="ECO:0000256" key="1">
    <source>
        <dbReference type="ARBA" id="ARBA00004635"/>
    </source>
</evidence>
<organism evidence="11 12">
    <name type="scientific">Clostridium zeae</name>
    <dbReference type="NCBI Taxonomy" id="2759022"/>
    <lineage>
        <taxon>Bacteria</taxon>
        <taxon>Bacillati</taxon>
        <taxon>Bacillota</taxon>
        <taxon>Clostridia</taxon>
        <taxon>Eubacteriales</taxon>
        <taxon>Clostridiaceae</taxon>
        <taxon>Clostridium</taxon>
    </lineage>
</organism>
<evidence type="ECO:0000313" key="12">
    <source>
        <dbReference type="Proteomes" id="UP000663802"/>
    </source>
</evidence>
<dbReference type="PANTHER" id="PTHR35789:SF1">
    <property type="entry name" value="SPORE GERMINATION PROTEIN B3"/>
    <property type="match status" value="1"/>
</dbReference>
<dbReference type="InterPro" id="IPR057336">
    <property type="entry name" value="GerAC_N"/>
</dbReference>
<reference evidence="11 12" key="1">
    <citation type="journal article" date="2021" name="Int. J. Syst. Evol. Microbiol.">
        <title>Clostridium zeae sp. nov., isolated from corn silage.</title>
        <authorList>
            <person name="Kobayashi H."/>
            <person name="Tanizawa Y."/>
            <person name="Yagura M."/>
            <person name="Sakamoto M."/>
            <person name="Ohkuma M."/>
            <person name="Tohno M."/>
        </authorList>
    </citation>
    <scope>NUCLEOTIDE SEQUENCE [LARGE SCALE GENOMIC DNA]</scope>
    <source>
        <strain evidence="11 12">CSC2</strain>
    </source>
</reference>
<accession>A0ABQ1E534</accession>
<name>A0ABQ1E534_9CLOT</name>
<dbReference type="InterPro" id="IPR046953">
    <property type="entry name" value="Spore_GerAC-like_C"/>
</dbReference>
<dbReference type="Proteomes" id="UP000663802">
    <property type="component" value="Unassembled WGS sequence"/>
</dbReference>
<protein>
    <recommendedName>
        <fullName evidence="13">Ger(X)C family spore germination protein</fullName>
    </recommendedName>
</protein>
<keyword evidence="5" id="KW-0472">Membrane</keyword>
<evidence type="ECO:0000259" key="10">
    <source>
        <dbReference type="Pfam" id="PF25198"/>
    </source>
</evidence>
<evidence type="ECO:0000313" key="11">
    <source>
        <dbReference type="EMBL" id="GFZ29847.1"/>
    </source>
</evidence>
<evidence type="ECO:0000256" key="5">
    <source>
        <dbReference type="ARBA" id="ARBA00023136"/>
    </source>
</evidence>
<dbReference type="Pfam" id="PF25198">
    <property type="entry name" value="Spore_GerAC_N"/>
    <property type="match status" value="1"/>
</dbReference>
<feature type="domain" description="Spore germination protein N-terminal" evidence="10">
    <location>
        <begin position="26"/>
        <end position="201"/>
    </location>
</feature>
<gene>
    <name evidence="11" type="ORF">CSC2_03730</name>
</gene>
<evidence type="ECO:0000256" key="3">
    <source>
        <dbReference type="ARBA" id="ARBA00022544"/>
    </source>
</evidence>
<feature type="chain" id="PRO_5045236037" description="Ger(X)C family spore germination protein" evidence="8">
    <location>
        <begin position="24"/>
        <end position="397"/>
    </location>
</feature>
<evidence type="ECO:0000256" key="7">
    <source>
        <dbReference type="ARBA" id="ARBA00023288"/>
    </source>
</evidence>
<dbReference type="PANTHER" id="PTHR35789">
    <property type="entry name" value="SPORE GERMINATION PROTEIN B3"/>
    <property type="match status" value="1"/>
</dbReference>
<dbReference type="RefSeq" id="WP_206867854.1">
    <property type="nucleotide sequence ID" value="NZ_BMBA01000001.1"/>
</dbReference>
<evidence type="ECO:0008006" key="13">
    <source>
        <dbReference type="Google" id="ProtNLM"/>
    </source>
</evidence>
<comment type="similarity">
    <text evidence="2">Belongs to the GerABKC lipoprotein family.</text>
</comment>
<dbReference type="NCBIfam" id="TIGR02887">
    <property type="entry name" value="spore_ger_x_C"/>
    <property type="match status" value="1"/>
</dbReference>
<feature type="domain" description="Spore germination GerAC-like C-terminal" evidence="9">
    <location>
        <begin position="217"/>
        <end position="381"/>
    </location>
</feature>